<reference evidence="3" key="1">
    <citation type="submission" date="2018-09" db="EMBL/GenBank/DDBJ databases">
        <authorList>
            <person name="Zhu H."/>
        </authorList>
    </citation>
    <scope>NUCLEOTIDE SEQUENCE [LARGE SCALE GENOMIC DNA]</scope>
    <source>
        <strain evidence="3">K1R23-30</strain>
    </source>
</reference>
<dbReference type="EMBL" id="QYUO01000001">
    <property type="protein sequence ID" value="RJF99262.1"/>
    <property type="molecule type" value="Genomic_DNA"/>
</dbReference>
<gene>
    <name evidence="2" type="ORF">D3871_12575</name>
</gene>
<proteinExistence type="predicted"/>
<comment type="caution">
    <text evidence="2">The sequence shown here is derived from an EMBL/GenBank/DDBJ whole genome shotgun (WGS) entry which is preliminary data.</text>
</comment>
<dbReference type="AlphaFoldDB" id="A0A3A3FSV6"/>
<name>A0A3A3FSV6_9BURK</name>
<dbReference type="OrthoDB" id="1675191at2"/>
<feature type="transmembrane region" description="Helical" evidence="1">
    <location>
        <begin position="289"/>
        <end position="306"/>
    </location>
</feature>
<dbReference type="RefSeq" id="WP_119769203.1">
    <property type="nucleotide sequence ID" value="NZ_QYUO01000001.1"/>
</dbReference>
<accession>A0A3A3FSV6</accession>
<keyword evidence="1" id="KW-0472">Membrane</keyword>
<protein>
    <submittedName>
        <fullName evidence="2">DUF2157 domain-containing protein</fullName>
    </submittedName>
</protein>
<feature type="transmembrane region" description="Helical" evidence="1">
    <location>
        <begin position="242"/>
        <end position="262"/>
    </location>
</feature>
<feature type="transmembrane region" description="Helical" evidence="1">
    <location>
        <begin position="101"/>
        <end position="128"/>
    </location>
</feature>
<feature type="transmembrane region" description="Helical" evidence="1">
    <location>
        <begin position="148"/>
        <end position="166"/>
    </location>
</feature>
<feature type="transmembrane region" description="Helical" evidence="1">
    <location>
        <begin position="214"/>
        <end position="230"/>
    </location>
</feature>
<dbReference type="Proteomes" id="UP000265955">
    <property type="component" value="Unassembled WGS sequence"/>
</dbReference>
<keyword evidence="1" id="KW-1133">Transmembrane helix</keyword>
<evidence type="ECO:0000313" key="3">
    <source>
        <dbReference type="Proteomes" id="UP000265955"/>
    </source>
</evidence>
<keyword evidence="3" id="KW-1185">Reference proteome</keyword>
<feature type="transmembrane region" description="Helical" evidence="1">
    <location>
        <begin position="268"/>
        <end position="284"/>
    </location>
</feature>
<evidence type="ECO:0000313" key="2">
    <source>
        <dbReference type="EMBL" id="RJF99262.1"/>
    </source>
</evidence>
<evidence type="ECO:0000256" key="1">
    <source>
        <dbReference type="SAM" id="Phobius"/>
    </source>
</evidence>
<feature type="transmembrane region" description="Helical" evidence="1">
    <location>
        <begin position="312"/>
        <end position="333"/>
    </location>
</feature>
<feature type="transmembrane region" description="Helical" evidence="1">
    <location>
        <begin position="76"/>
        <end position="94"/>
    </location>
</feature>
<sequence>MKIRREDLQAAADAGVLNPLEIDGLLAFFNQHYAKSPQASSARFSGTHVLYYLGGMLAIGAASLFATLAIEAAGMGALLVLSLLYAAGALWLAVRLEKNGFVIPAGILATLSLALVPLAVFALQHLLGFWADGERAQHYRDYHRYIDWRWLVMELSTLAAGAVMLWRFRYPFLMMPIAVTLWYMGMDIVPALILQSGGNESDWFSGAAWELRKVVSLAFGALMLLLAFAVDLRTRRHQDYAYWLYLFGLLTFWGALSLMGSGQLAGKLVYLCINFVLVFIGALLGRRMFAVFGGIGIALVLGDLSWRMFKDSLAFVLVLTLLGFGLIGLGVWWSKHEARISARLRGFLPRDLRELIEARRA</sequence>
<organism evidence="2 3">
    <name type="scientific">Noviherbaspirillum saxi</name>
    <dbReference type="NCBI Taxonomy" id="2320863"/>
    <lineage>
        <taxon>Bacteria</taxon>
        <taxon>Pseudomonadati</taxon>
        <taxon>Pseudomonadota</taxon>
        <taxon>Betaproteobacteria</taxon>
        <taxon>Burkholderiales</taxon>
        <taxon>Oxalobacteraceae</taxon>
        <taxon>Noviherbaspirillum</taxon>
    </lineage>
</organism>
<feature type="transmembrane region" description="Helical" evidence="1">
    <location>
        <begin position="49"/>
        <end position="70"/>
    </location>
</feature>
<feature type="transmembrane region" description="Helical" evidence="1">
    <location>
        <begin position="173"/>
        <end position="194"/>
    </location>
</feature>
<keyword evidence="1" id="KW-0812">Transmembrane</keyword>